<sequence length="140" mass="15660">MPSSSSAPIRRRSCQAAVKTLSTMLIKAMALKKADARLRRNNTRIKGQLRDKKAASTVAEAEKEELRSRIRTLEDTLKAERAHCKAAMALARAERTLRESEETLRKAAEANANALQEEADRGKEALRDVEAVLRNHNNRP</sequence>
<protein>
    <submittedName>
        <fullName evidence="3">BZIP domain-containing protein</fullName>
    </submittedName>
</protein>
<feature type="region of interest" description="Disordered" evidence="1">
    <location>
        <begin position="101"/>
        <end position="123"/>
    </location>
</feature>
<proteinExistence type="predicted"/>
<keyword evidence="2" id="KW-1185">Reference proteome</keyword>
<dbReference type="WBParaSite" id="Pan_g43.t1">
    <property type="protein sequence ID" value="Pan_g43.t1"/>
    <property type="gene ID" value="Pan_g43"/>
</dbReference>
<evidence type="ECO:0000313" key="3">
    <source>
        <dbReference type="WBParaSite" id="Pan_g43.t1"/>
    </source>
</evidence>
<reference evidence="3" key="2">
    <citation type="submission" date="2020-10" db="UniProtKB">
        <authorList>
            <consortium name="WormBaseParasite"/>
        </authorList>
    </citation>
    <scope>IDENTIFICATION</scope>
</reference>
<evidence type="ECO:0000256" key="1">
    <source>
        <dbReference type="SAM" id="MobiDB-lite"/>
    </source>
</evidence>
<reference evidence="2" key="1">
    <citation type="journal article" date="2013" name="Genetics">
        <title>The draft genome and transcriptome of Panagrellus redivivus are shaped by the harsh demands of a free-living lifestyle.</title>
        <authorList>
            <person name="Srinivasan J."/>
            <person name="Dillman A.R."/>
            <person name="Macchietto M.G."/>
            <person name="Heikkinen L."/>
            <person name="Lakso M."/>
            <person name="Fracchia K.M."/>
            <person name="Antoshechkin I."/>
            <person name="Mortazavi A."/>
            <person name="Wong G."/>
            <person name="Sternberg P.W."/>
        </authorList>
    </citation>
    <scope>NUCLEOTIDE SEQUENCE [LARGE SCALE GENOMIC DNA]</scope>
    <source>
        <strain evidence="2">MT8872</strain>
    </source>
</reference>
<accession>A0A7E4VX56</accession>
<evidence type="ECO:0000313" key="2">
    <source>
        <dbReference type="Proteomes" id="UP000492821"/>
    </source>
</evidence>
<name>A0A7E4VX56_PANRE</name>
<dbReference type="Proteomes" id="UP000492821">
    <property type="component" value="Unassembled WGS sequence"/>
</dbReference>
<dbReference type="AlphaFoldDB" id="A0A7E4VX56"/>
<organism evidence="2 3">
    <name type="scientific">Panagrellus redivivus</name>
    <name type="common">Microworm</name>
    <dbReference type="NCBI Taxonomy" id="6233"/>
    <lineage>
        <taxon>Eukaryota</taxon>
        <taxon>Metazoa</taxon>
        <taxon>Ecdysozoa</taxon>
        <taxon>Nematoda</taxon>
        <taxon>Chromadorea</taxon>
        <taxon>Rhabditida</taxon>
        <taxon>Tylenchina</taxon>
        <taxon>Panagrolaimomorpha</taxon>
        <taxon>Panagrolaimoidea</taxon>
        <taxon>Panagrolaimidae</taxon>
        <taxon>Panagrellus</taxon>
    </lineage>
</organism>